<organism evidence="2 3">
    <name type="scientific">Luteimonas salinisoli</name>
    <dbReference type="NCBI Taxonomy" id="2752307"/>
    <lineage>
        <taxon>Bacteria</taxon>
        <taxon>Pseudomonadati</taxon>
        <taxon>Pseudomonadota</taxon>
        <taxon>Gammaproteobacteria</taxon>
        <taxon>Lysobacterales</taxon>
        <taxon>Lysobacteraceae</taxon>
        <taxon>Luteimonas</taxon>
    </lineage>
</organism>
<sequence>MATPTPWSPTIARRAAAEGRMTSGAFAAGGVWRILPGVPQRVARMPSKALQLLLVLAWSLAFGAGLACTATAGPRENRDPDAAGLVTEDLPRFWAAWNEAAQTGDRAQRVAAFQRGYLDRGTPGLEAFTRLRIHSADRLVSAIDEHPRYYASLRGSGDLLEAQKPAIREALRSMAAVYPGGVFPDVYFLIGRMNSGGTLDEAGLLIGLEMYGRGDGVPLGELGEWHRAVVGELANLPDIVAHEWVHFQQSPEVQDQPTLLRAALREGVADFLSELGTGRHINQHVHAWAEPRAAGLWAEFAQMMDGSDYTGWLYDTQAGDGRPADLGYWMGYRIARAYYRRAADKREAIRDMLRIEDAAAFLEASGVTEEFERSGRAGERKE</sequence>
<dbReference type="RefSeq" id="WP_180678364.1">
    <property type="nucleotide sequence ID" value="NZ_JACCKA010000056.1"/>
</dbReference>
<feature type="domain" description="DUF2268" evidence="1">
    <location>
        <begin position="234"/>
        <end position="344"/>
    </location>
</feature>
<comment type="caution">
    <text evidence="2">The sequence shown here is derived from an EMBL/GenBank/DDBJ whole genome shotgun (WGS) entry which is preliminary data.</text>
</comment>
<keyword evidence="3" id="KW-1185">Reference proteome</keyword>
<protein>
    <recommendedName>
        <fullName evidence="1">DUF2268 domain-containing protein</fullName>
    </recommendedName>
</protein>
<accession>A0A853JCK5</accession>
<dbReference type="InterPro" id="IPR018728">
    <property type="entry name" value="DUF2268"/>
</dbReference>
<name>A0A853JCK5_9GAMM</name>
<reference evidence="2 3" key="1">
    <citation type="submission" date="2020-07" db="EMBL/GenBank/DDBJ databases">
        <title>Luteimonas sp. SJ-92.</title>
        <authorList>
            <person name="Huang X.-X."/>
            <person name="Xu L."/>
            <person name="Sun J.-Q."/>
        </authorList>
    </citation>
    <scope>NUCLEOTIDE SEQUENCE [LARGE SCALE GENOMIC DNA]</scope>
    <source>
        <strain evidence="2 3">SJ-92</strain>
    </source>
</reference>
<dbReference type="EMBL" id="JACCKA010000056">
    <property type="protein sequence ID" value="NZA26575.1"/>
    <property type="molecule type" value="Genomic_DNA"/>
</dbReference>
<proteinExistence type="predicted"/>
<evidence type="ECO:0000313" key="3">
    <source>
        <dbReference type="Proteomes" id="UP000578091"/>
    </source>
</evidence>
<dbReference type="Proteomes" id="UP000578091">
    <property type="component" value="Unassembled WGS sequence"/>
</dbReference>
<evidence type="ECO:0000259" key="1">
    <source>
        <dbReference type="Pfam" id="PF10026"/>
    </source>
</evidence>
<dbReference type="Pfam" id="PF10026">
    <property type="entry name" value="DUF2268"/>
    <property type="match status" value="1"/>
</dbReference>
<dbReference type="AlphaFoldDB" id="A0A853JCK5"/>
<gene>
    <name evidence="2" type="ORF">H0E84_09275</name>
</gene>
<evidence type="ECO:0000313" key="2">
    <source>
        <dbReference type="EMBL" id="NZA26575.1"/>
    </source>
</evidence>